<evidence type="ECO:0000313" key="3">
    <source>
        <dbReference type="Proteomes" id="UP000190675"/>
    </source>
</evidence>
<dbReference type="Proteomes" id="UP000190675">
    <property type="component" value="Chromosome I"/>
</dbReference>
<dbReference type="RefSeq" id="WP_079567331.1">
    <property type="nucleotide sequence ID" value="NZ_LT670818.1"/>
</dbReference>
<keyword evidence="1" id="KW-0812">Transmembrane</keyword>
<reference evidence="2 3" key="1">
    <citation type="submission" date="2016-11" db="EMBL/GenBank/DDBJ databases">
        <authorList>
            <person name="Jaros S."/>
            <person name="Januszkiewicz K."/>
            <person name="Wedrychowicz H."/>
        </authorList>
    </citation>
    <scope>NUCLEOTIDE SEQUENCE [LARGE SCALE GENOMIC DNA]</scope>
    <source>
        <strain evidence="2 3">GAS242</strain>
    </source>
</reference>
<proteinExistence type="predicted"/>
<accession>A0A1M5M7V3</accession>
<feature type="transmembrane region" description="Helical" evidence="1">
    <location>
        <begin position="6"/>
        <end position="25"/>
    </location>
</feature>
<gene>
    <name evidence="2" type="ORF">SAMN05444169_3857</name>
</gene>
<evidence type="ECO:0000256" key="1">
    <source>
        <dbReference type="SAM" id="Phobius"/>
    </source>
</evidence>
<dbReference type="OrthoDB" id="8228674at2"/>
<keyword evidence="1" id="KW-1133">Transmembrane helix</keyword>
<protein>
    <submittedName>
        <fullName evidence="2">Uncharacterized protein</fullName>
    </submittedName>
</protein>
<dbReference type="AlphaFoldDB" id="A0A1M5M7V3"/>
<dbReference type="EMBL" id="LT670818">
    <property type="protein sequence ID" value="SHG73029.1"/>
    <property type="molecule type" value="Genomic_DNA"/>
</dbReference>
<evidence type="ECO:0000313" key="2">
    <source>
        <dbReference type="EMBL" id="SHG73029.1"/>
    </source>
</evidence>
<organism evidence="2 3">
    <name type="scientific">Bradyrhizobium erythrophlei</name>
    <dbReference type="NCBI Taxonomy" id="1437360"/>
    <lineage>
        <taxon>Bacteria</taxon>
        <taxon>Pseudomonadati</taxon>
        <taxon>Pseudomonadota</taxon>
        <taxon>Alphaproteobacteria</taxon>
        <taxon>Hyphomicrobiales</taxon>
        <taxon>Nitrobacteraceae</taxon>
        <taxon>Bradyrhizobium</taxon>
    </lineage>
</organism>
<sequence length="146" mass="16345">MGEVWSTIGVFALGGVGWVATSFIGSPFRQFYDLRSEVIQKSVLYANVRASAKQDRPEYKSHVELDDADLDRLRKAQEEFRDLAARMRAFALNEPFAVRLVKWCGYDPLKASSALLGVSNTIDTYGLDRAAAAKALEKVLHFRTVE</sequence>
<keyword evidence="1" id="KW-0472">Membrane</keyword>
<name>A0A1M5M7V3_9BRAD</name>